<dbReference type="STRING" id="156889.Mmc1_1716"/>
<dbReference type="OrthoDB" id="7220886at2"/>
<protein>
    <recommendedName>
        <fullName evidence="3">Phage major capsid protein, HK97 family</fullName>
    </recommendedName>
</protein>
<name>A0L8D1_MAGMM</name>
<dbReference type="RefSeq" id="WP_011713372.1">
    <property type="nucleotide sequence ID" value="NC_008576.1"/>
</dbReference>
<dbReference type="KEGG" id="mgm:Mmc1_1716"/>
<dbReference type="InterPro" id="IPR049718">
    <property type="entry name" value="AKO59007-like"/>
</dbReference>
<dbReference type="eggNOG" id="ENOG502ZBII">
    <property type="taxonomic scope" value="Bacteria"/>
</dbReference>
<evidence type="ECO:0000313" key="2">
    <source>
        <dbReference type="Proteomes" id="UP000002586"/>
    </source>
</evidence>
<dbReference type="EMBL" id="CP000471">
    <property type="protein sequence ID" value="ABK44224.1"/>
    <property type="molecule type" value="Genomic_DNA"/>
</dbReference>
<dbReference type="NCBIfam" id="NF033394">
    <property type="entry name" value="capsid_maj_Podo"/>
    <property type="match status" value="1"/>
</dbReference>
<evidence type="ECO:0008006" key="3">
    <source>
        <dbReference type="Google" id="ProtNLM"/>
    </source>
</evidence>
<gene>
    <name evidence="1" type="ordered locus">Mmc1_1716</name>
</gene>
<evidence type="ECO:0000313" key="1">
    <source>
        <dbReference type="EMBL" id="ABK44224.1"/>
    </source>
</evidence>
<organism evidence="1 2">
    <name type="scientific">Magnetococcus marinus (strain ATCC BAA-1437 / JCM 17883 / MC-1)</name>
    <dbReference type="NCBI Taxonomy" id="156889"/>
    <lineage>
        <taxon>Bacteria</taxon>
        <taxon>Pseudomonadati</taxon>
        <taxon>Pseudomonadota</taxon>
        <taxon>Magnetococcia</taxon>
        <taxon>Magnetococcales</taxon>
        <taxon>Magnetococcaceae</taxon>
        <taxon>Magnetococcus</taxon>
    </lineage>
</organism>
<dbReference type="HOGENOM" id="CLU_071248_0_0_5"/>
<keyword evidence="2" id="KW-1185">Reference proteome</keyword>
<dbReference type="AlphaFoldDB" id="A0L8D1"/>
<accession>A0L8D1</accession>
<reference evidence="2" key="1">
    <citation type="journal article" date="2009" name="Appl. Environ. Microbiol.">
        <title>Complete genome sequence of the chemolithoautotrophic marine magnetotactic coccus strain MC-1.</title>
        <authorList>
            <person name="Schubbe S."/>
            <person name="Williams T.J."/>
            <person name="Xie G."/>
            <person name="Kiss H.E."/>
            <person name="Brettin T.S."/>
            <person name="Martinez D."/>
            <person name="Ross C.A."/>
            <person name="Schuler D."/>
            <person name="Cox B.L."/>
            <person name="Nealson K.H."/>
            <person name="Bazylinski D.A."/>
        </authorList>
    </citation>
    <scope>NUCLEOTIDE SEQUENCE [LARGE SCALE GENOMIC DNA]</scope>
    <source>
        <strain evidence="2">ATCC BAA-1437 / JCM 17883 / MC-1</strain>
    </source>
</reference>
<reference evidence="1 2" key="2">
    <citation type="journal article" date="2012" name="Int. J. Syst. Evol. Microbiol.">
        <title>Magnetococcus marinus gen. nov., sp. nov., a marine, magnetotactic bacterium that represents a novel lineage (Magnetococcaceae fam. nov.; Magnetococcales ord. nov.) at the base of the Alphaproteobacteria.</title>
        <authorList>
            <person name="Bazylinski D.A."/>
            <person name="Williams T.J."/>
            <person name="Lefevre C.T."/>
            <person name="Berg R.J."/>
            <person name="Zhang C.L."/>
            <person name="Bowser S.S."/>
            <person name="Dean A.J."/>
            <person name="Beveridge T.J."/>
        </authorList>
    </citation>
    <scope>NUCLEOTIDE SEQUENCE [LARGE SCALE GENOMIC DNA]</scope>
    <source>
        <strain evidence="2">ATCC BAA-1437 / JCM 17883 / MC-1</strain>
    </source>
</reference>
<dbReference type="Proteomes" id="UP000002586">
    <property type="component" value="Chromosome"/>
</dbReference>
<proteinExistence type="predicted"/>
<sequence length="324" mass="35390">MSSTPYLSELVTSTLAGRSGSLADNMTKNNALLFRLQKKDNLKPFSGGRSIIEELEYAENSTFQRYSGYETLNIAPSEVFTAAEYDIKQAAVAVSISGLEQLQNSGTEAVIELMESRLKNAERTMINNIAADLYSDGTADSGKQIGGLQLLVADDPTTGTVGGIDRASWSFWRNVSYDCTTDGGASATGSNIQQYMNAVWLQLVRGTDRPDLIIADNNFYKLYLESLQAVQRVASNEMADAGFTSVKFMDADVVFDGGYGGNAPDNHMYFINSNYLKWRPHKDRNMVPIGPERFSTNQDATVQLIGVAGNLCLSNAFLQGVLKD</sequence>